<name>A0ABS4YQU4_9MICO</name>
<dbReference type="Proteomes" id="UP000698222">
    <property type="component" value="Unassembled WGS sequence"/>
</dbReference>
<gene>
    <name evidence="1" type="ORF">JOF44_004135</name>
</gene>
<evidence type="ECO:0000313" key="1">
    <source>
        <dbReference type="EMBL" id="MBP2411168.1"/>
    </source>
</evidence>
<dbReference type="EMBL" id="JAGIOC010000002">
    <property type="protein sequence ID" value="MBP2411168.1"/>
    <property type="molecule type" value="Genomic_DNA"/>
</dbReference>
<protein>
    <submittedName>
        <fullName evidence="1">Uncharacterized protein</fullName>
    </submittedName>
</protein>
<keyword evidence="2" id="KW-1185">Reference proteome</keyword>
<accession>A0ABS4YQU4</accession>
<organism evidence="1 2">
    <name type="scientific">Brachybacterium fresconis</name>
    <dbReference type="NCBI Taxonomy" id="173363"/>
    <lineage>
        <taxon>Bacteria</taxon>
        <taxon>Bacillati</taxon>
        <taxon>Actinomycetota</taxon>
        <taxon>Actinomycetes</taxon>
        <taxon>Micrococcales</taxon>
        <taxon>Dermabacteraceae</taxon>
        <taxon>Brachybacterium</taxon>
    </lineage>
</organism>
<dbReference type="RefSeq" id="WP_209896339.1">
    <property type="nucleotide sequence ID" value="NZ_JAGIOC010000002.1"/>
</dbReference>
<reference evidence="1 2" key="1">
    <citation type="submission" date="2021-03" db="EMBL/GenBank/DDBJ databases">
        <title>Sequencing the genomes of 1000 actinobacteria strains.</title>
        <authorList>
            <person name="Klenk H.-P."/>
        </authorList>
    </citation>
    <scope>NUCLEOTIDE SEQUENCE [LARGE SCALE GENOMIC DNA]</scope>
    <source>
        <strain evidence="1 2">DSM 14564</strain>
    </source>
</reference>
<proteinExistence type="predicted"/>
<comment type="caution">
    <text evidence="1">The sequence shown here is derived from an EMBL/GenBank/DDBJ whole genome shotgun (WGS) entry which is preliminary data.</text>
</comment>
<evidence type="ECO:0000313" key="2">
    <source>
        <dbReference type="Proteomes" id="UP000698222"/>
    </source>
</evidence>
<sequence>MDIAVLVSEDLVEAFGQAASAALRSCELLLASAGDAREPRQFTSAGRADDASLRVVEGKDLDLSLDAPIGFPGCFSMVAVEQ</sequence>